<dbReference type="Proteomes" id="UP001652461">
    <property type="component" value="Unassembled WGS sequence"/>
</dbReference>
<reference evidence="2 3" key="1">
    <citation type="journal article" date="2021" name="ISME Commun">
        <title>Automated analysis of genomic sequences facilitates high-throughput and comprehensive description of bacteria.</title>
        <authorList>
            <person name="Hitch T.C.A."/>
        </authorList>
    </citation>
    <scope>NUCLEOTIDE SEQUENCE [LARGE SCALE GENOMIC DNA]</scope>
    <source>
        <strain evidence="2 3">Sanger_04</strain>
    </source>
</reference>
<proteinExistence type="predicted"/>
<evidence type="ECO:0000313" key="2">
    <source>
        <dbReference type="EMBL" id="MCU6695460.1"/>
    </source>
</evidence>
<dbReference type="EMBL" id="JAOQKC010000001">
    <property type="protein sequence ID" value="MCU6695460.1"/>
    <property type="molecule type" value="Genomic_DNA"/>
</dbReference>
<evidence type="ECO:0000256" key="1">
    <source>
        <dbReference type="SAM" id="MobiDB-lite"/>
    </source>
</evidence>
<keyword evidence="3" id="KW-1185">Reference proteome</keyword>
<dbReference type="RefSeq" id="WP_158361413.1">
    <property type="nucleotide sequence ID" value="NZ_JAOQKC010000001.1"/>
</dbReference>
<accession>A0ABT2RT24</accession>
<gene>
    <name evidence="2" type="ORF">OCV63_00905</name>
</gene>
<protein>
    <submittedName>
        <fullName evidence="2">Uncharacterized protein</fullName>
    </submittedName>
</protein>
<comment type="caution">
    <text evidence="2">The sequence shown here is derived from an EMBL/GenBank/DDBJ whole genome shotgun (WGS) entry which is preliminary data.</text>
</comment>
<feature type="region of interest" description="Disordered" evidence="1">
    <location>
        <begin position="47"/>
        <end position="86"/>
    </location>
</feature>
<sequence length="99" mass="11210">MFRIVMIAAWAVLLIVVLYLWADVREIRSVVKDTKRELLRSNLSARASESFPNFEKEAREKEVDGQQEAAQSASVRSSGKSLNPQEEQVLNDVLTEFLG</sequence>
<name>A0ABT2RT24_9FIRM</name>
<evidence type="ECO:0000313" key="3">
    <source>
        <dbReference type="Proteomes" id="UP001652461"/>
    </source>
</evidence>
<feature type="compositionally biased region" description="Basic and acidic residues" evidence="1">
    <location>
        <begin position="54"/>
        <end position="64"/>
    </location>
</feature>
<feature type="compositionally biased region" description="Polar residues" evidence="1">
    <location>
        <begin position="68"/>
        <end position="86"/>
    </location>
</feature>
<organism evidence="2 3">
    <name type="scientific">Laedolimicola ammoniilytica</name>
    <dbReference type="NCBI Taxonomy" id="2981771"/>
    <lineage>
        <taxon>Bacteria</taxon>
        <taxon>Bacillati</taxon>
        <taxon>Bacillota</taxon>
        <taxon>Clostridia</taxon>
        <taxon>Lachnospirales</taxon>
        <taxon>Lachnospiraceae</taxon>
        <taxon>Laedolimicola</taxon>
    </lineage>
</organism>